<keyword evidence="3 6" id="KW-0456">Lyase</keyword>
<evidence type="ECO:0000313" key="7">
    <source>
        <dbReference type="EMBL" id="MBU3878134.1"/>
    </source>
</evidence>
<evidence type="ECO:0000256" key="6">
    <source>
        <dbReference type="HAMAP-Rule" id="MF_00114"/>
    </source>
</evidence>
<feature type="active site" description="Schiff-base intermediate with acetaldehyde" evidence="6">
    <location>
        <position position="156"/>
    </location>
</feature>
<dbReference type="InterPro" id="IPR028581">
    <property type="entry name" value="DeoC_typeI"/>
</dbReference>
<evidence type="ECO:0000256" key="5">
    <source>
        <dbReference type="ARBA" id="ARBA00048791"/>
    </source>
</evidence>
<dbReference type="SMART" id="SM01133">
    <property type="entry name" value="DeoC"/>
    <property type="match status" value="1"/>
</dbReference>
<dbReference type="NCBIfam" id="TIGR00126">
    <property type="entry name" value="deoC"/>
    <property type="match status" value="1"/>
</dbReference>
<dbReference type="Pfam" id="PF01791">
    <property type="entry name" value="DeoC"/>
    <property type="match status" value="1"/>
</dbReference>
<dbReference type="PANTHER" id="PTHR10889">
    <property type="entry name" value="DEOXYRIBOSE-PHOSPHATE ALDOLASE"/>
    <property type="match status" value="1"/>
</dbReference>
<comment type="similarity">
    <text evidence="1 6">Belongs to the DeoC/FbaB aldolase family. DeoC type 1 subfamily.</text>
</comment>
<dbReference type="PIRSF" id="PIRSF001357">
    <property type="entry name" value="DeoC"/>
    <property type="match status" value="1"/>
</dbReference>
<evidence type="ECO:0000256" key="4">
    <source>
        <dbReference type="ARBA" id="ARBA00023270"/>
    </source>
</evidence>
<dbReference type="HAMAP" id="MF_00114">
    <property type="entry name" value="DeoC_type1"/>
    <property type="match status" value="1"/>
</dbReference>
<dbReference type="GO" id="GO:0004139">
    <property type="term" value="F:deoxyribose-phosphate aldolase activity"/>
    <property type="evidence" value="ECO:0007669"/>
    <property type="project" value="UniProtKB-EC"/>
</dbReference>
<protein>
    <recommendedName>
        <fullName evidence="6">Deoxyribose-phosphate aldolase</fullName>
        <shortName evidence="6">DERA</shortName>
        <ecNumber evidence="6">4.1.2.4</ecNumber>
    </recommendedName>
    <alternativeName>
        <fullName evidence="6">2-deoxy-D-ribose 5-phosphate aldolase</fullName>
    </alternativeName>
    <alternativeName>
        <fullName evidence="6">Phosphodeoxyriboaldolase</fullName>
        <shortName evidence="6">Deoxyriboaldolase</shortName>
    </alternativeName>
</protein>
<dbReference type="InterPro" id="IPR002915">
    <property type="entry name" value="DeoC/FbaB/LacD_aldolase"/>
</dbReference>
<feature type="active site" description="Proton donor/acceptor" evidence="6">
    <location>
        <position position="93"/>
    </location>
</feature>
<dbReference type="CDD" id="cd00959">
    <property type="entry name" value="DeoC"/>
    <property type="match status" value="1"/>
</dbReference>
<proteinExistence type="inferred from homology"/>
<evidence type="ECO:0000256" key="1">
    <source>
        <dbReference type="ARBA" id="ARBA00010936"/>
    </source>
</evidence>
<dbReference type="Proteomes" id="UP000723714">
    <property type="component" value="Unassembled WGS sequence"/>
</dbReference>
<dbReference type="RefSeq" id="WP_216244718.1">
    <property type="nucleotide sequence ID" value="NZ_JABACJ020000028.1"/>
</dbReference>
<dbReference type="InterPro" id="IPR011343">
    <property type="entry name" value="DeoC"/>
</dbReference>
<keyword evidence="4 6" id="KW-0704">Schiff base</keyword>
<comment type="function">
    <text evidence="6">Catalyzes a reversible aldol reaction between acetaldehyde and D-glyceraldehyde 3-phosphate to generate 2-deoxy-D-ribose 5-phosphate.</text>
</comment>
<reference evidence="7 8" key="1">
    <citation type="submission" date="2021-06" db="EMBL/GenBank/DDBJ databases">
        <title>Faecalicatena sp. nov. isolated from porcine feces.</title>
        <authorList>
            <person name="Oh B.S."/>
            <person name="Lee J.H."/>
        </authorList>
    </citation>
    <scope>NUCLEOTIDE SEQUENCE [LARGE SCALE GENOMIC DNA]</scope>
    <source>
        <strain evidence="7 8">AGMB00832</strain>
    </source>
</reference>
<gene>
    <name evidence="6 7" type="primary">deoC</name>
    <name evidence="7" type="ORF">HGO97_020235</name>
</gene>
<sequence>MGYDSSYAKYMDHTVLKADTTKETLKRFCDEAKEYGFASVCVNPGNVPYVAEQLKGSKVITCSVVGFPLGANTTYMKAMEAMEAVKNGAEEVDMVIHVGALKDKDYDYVKKDIEAVVQAAHPQAEVKVIIETCLLTDEEKVTACELAKAAGADFVKTSTGFGSGGATVEDIRLMKKTVGDMKVKASTGINNRKICDEMLAAGACRMGTSKGIYIVKDEEPGL</sequence>
<comment type="pathway">
    <text evidence="6">Carbohydrate degradation; 2-deoxy-D-ribose 1-phosphate degradation; D-glyceraldehyde 3-phosphate and acetaldehyde from 2-deoxy-alpha-D-ribose 1-phosphate: step 2/2.</text>
</comment>
<dbReference type="PANTHER" id="PTHR10889:SF1">
    <property type="entry name" value="DEOXYRIBOSE-PHOSPHATE ALDOLASE"/>
    <property type="match status" value="1"/>
</dbReference>
<accession>A0ABS6D947</accession>
<comment type="catalytic activity">
    <reaction evidence="5 6">
        <text>2-deoxy-D-ribose 5-phosphate = D-glyceraldehyde 3-phosphate + acetaldehyde</text>
        <dbReference type="Rhea" id="RHEA:12821"/>
        <dbReference type="ChEBI" id="CHEBI:15343"/>
        <dbReference type="ChEBI" id="CHEBI:59776"/>
        <dbReference type="ChEBI" id="CHEBI:62877"/>
        <dbReference type="EC" id="4.1.2.4"/>
    </reaction>
</comment>
<comment type="subcellular location">
    <subcellularLocation>
        <location evidence="6">Cytoplasm</location>
    </subcellularLocation>
</comment>
<name>A0ABS6D947_9FIRM</name>
<dbReference type="EMBL" id="JABACJ020000028">
    <property type="protein sequence ID" value="MBU3878134.1"/>
    <property type="molecule type" value="Genomic_DNA"/>
</dbReference>
<evidence type="ECO:0000256" key="3">
    <source>
        <dbReference type="ARBA" id="ARBA00023239"/>
    </source>
</evidence>
<evidence type="ECO:0000256" key="2">
    <source>
        <dbReference type="ARBA" id="ARBA00022490"/>
    </source>
</evidence>
<organism evidence="7 8">
    <name type="scientific">Faecalicatena faecalis</name>
    <dbReference type="NCBI Taxonomy" id="2726362"/>
    <lineage>
        <taxon>Bacteria</taxon>
        <taxon>Bacillati</taxon>
        <taxon>Bacillota</taxon>
        <taxon>Clostridia</taxon>
        <taxon>Lachnospirales</taxon>
        <taxon>Lachnospiraceae</taxon>
        <taxon>Faecalicatena</taxon>
    </lineage>
</organism>
<keyword evidence="2 6" id="KW-0963">Cytoplasm</keyword>
<feature type="active site" description="Proton donor/acceptor" evidence="6">
    <location>
        <position position="184"/>
    </location>
</feature>
<evidence type="ECO:0000313" key="8">
    <source>
        <dbReference type="Proteomes" id="UP000723714"/>
    </source>
</evidence>
<comment type="caution">
    <text evidence="7">The sequence shown here is derived from an EMBL/GenBank/DDBJ whole genome shotgun (WGS) entry which is preliminary data.</text>
</comment>
<keyword evidence="8" id="KW-1185">Reference proteome</keyword>
<dbReference type="EC" id="4.1.2.4" evidence="6"/>